<dbReference type="EMBL" id="CM056743">
    <property type="protein sequence ID" value="KAJ8670310.1"/>
    <property type="molecule type" value="Genomic_DNA"/>
</dbReference>
<protein>
    <submittedName>
        <fullName evidence="1">Uncharacterized protein</fullName>
    </submittedName>
</protein>
<evidence type="ECO:0000313" key="1">
    <source>
        <dbReference type="EMBL" id="KAJ8670310.1"/>
    </source>
</evidence>
<accession>A0ACC2NGL8</accession>
<keyword evidence="2" id="KW-1185">Reference proteome</keyword>
<sequence>MVQKGWQSRCVKIEKMDPNNPFCVFCNKKGSNLCPFTEESLARCRAIVQIRREKNLEHKNVQLPQCVNQVQCYHSAPCYQKFTALTAKYRPLLKQLLAAPCASLSADATETSSNGATNNDVHVHPPAADPSETYESGSITETEDEIDLHEFTSREDLTAGNLSENYDTENAPNTAGMSTSTPEPSYSDCLSAMVRYGSFGVSPLSTQPPEAGEAVGNVSSRSILSLLESNQPNQMSTEPSVAHVENSTNTSGADEVMQTLKECENWEFCIFCKAPRRKVNQAELFLSFIESADARNNLIADATELNDKAFLETITEYIEKNRRMYYHALCRTEYANECHNKTCEKIGDTGWHKTRAINQRAFLYICNYVEDHVVNANEVIFLQTLKDEYVQIIKSEHYKNVKSPTKFSGRHLEEKLIRKFGKKIKIGLLNNKKIVQPAKAIVINPEDMDEFYKRNSRHAVALALRRDILAIQKEPLPGDLKVADLIRGECTIPPDLLDFFKVLLNAPIDSGKSWSKAIACVAIQIDIESLPDFENWPEPCSSAENTPLTKRRRMYDHVTPELPIIRGKPKVVQTLLGLDHPFRAVNMVNVQRARQIDFTLILSHFRKIPNTPMFFGYNSLIHIDPSPKQKVFYLTTMNHSPTDASVVLETMIRTAKAADECNAPYIESTYDLGIAKVAFQLQSSQQLYNPDLKKSFHHIGTFHIKLNYNVAVGKFIKECGLATVIIDAELIGTDSAHSFIFGKNYSRCKRLHHFSYVALEILHFESFLEASGMDLSDEVDQLLKDFMRDKQVVPTLREDELLHIFDKYENYKRQTLLGEHGKTAQFYAMYCSMVSNILMLERAIRTSDFELLMYVLPKFTDVFFAFNHQNYARYLSLYHDNLMNIDHTHPGLKATMIRSLGVRRNDKDFGKQDYDYVLETTINNESANKMTGTRHIMNNLGALQRWTDSHTLRTDIIAYTTKKLQLQSKEDVTFELRPCTLKKHKHQLDSLIRAFKLSINPFSADLDDDKLYNISTGKAVSDEISGSLLGILEKGEALKKKFISECSADPTRFEKVITRNEYKTFEDALPKKKSKAAGKAKSLKEQCDMFGRLLGISIEQNLNMEKVLKFPLTKFPACFSHPDGTMTKTDKAALSKAILGKASWEPPSSLDYNLIDGYFFLHLLKDVPVKFGNIAQKILKSALNMNGNNIFLVFDRYFSPSIKDSEHSLRGTERLADRKIDGSLQVRAFEWSKEMRNVNFKEELVKFLVNEWVNDEYAEILGTRKIYISCENCYEFSVVGGKMQRTIHLHLSCPYHEEADTKLVFHACQVPPSSSVAIRCSDTDVLIIMLGNMQHLKDGVRVWMDFGTGNARKTIDVTELRAALGDICDALPGIHAFTGNDFNPCFYGMGKTKPFNTLKDISKNDLIYMQAFTALGDDDIPNGLERIIENFTCHLYSVNNRVLPRVNAVRFAMFQRAYKCERTGESFLKIKYKFDPARLPPCKRELLQQIRRSAYICNLWRHAHRARPTMRDPLDFGWIEKDGKYAIKWFEGDQTPKEVRDVIGDEEIDENDEESDAEMTEMAPSAEHEERGSLHNIDNQRSSEMASNEEDGDGGSSHDFDNRASSEIAFNEDEDLLYDIEYRISRANGEQSEEDSESDIDDRDYD</sequence>
<name>A0ACC2NGL8_9HYME</name>
<comment type="caution">
    <text evidence="1">The sequence shown here is derived from an EMBL/GenBank/DDBJ whole genome shotgun (WGS) entry which is preliminary data.</text>
</comment>
<evidence type="ECO:0000313" key="2">
    <source>
        <dbReference type="Proteomes" id="UP001239111"/>
    </source>
</evidence>
<dbReference type="Proteomes" id="UP001239111">
    <property type="component" value="Chromosome 3"/>
</dbReference>
<gene>
    <name evidence="1" type="ORF">QAD02_001569</name>
</gene>
<proteinExistence type="predicted"/>
<organism evidence="1 2">
    <name type="scientific">Eretmocerus hayati</name>
    <dbReference type="NCBI Taxonomy" id="131215"/>
    <lineage>
        <taxon>Eukaryota</taxon>
        <taxon>Metazoa</taxon>
        <taxon>Ecdysozoa</taxon>
        <taxon>Arthropoda</taxon>
        <taxon>Hexapoda</taxon>
        <taxon>Insecta</taxon>
        <taxon>Pterygota</taxon>
        <taxon>Neoptera</taxon>
        <taxon>Endopterygota</taxon>
        <taxon>Hymenoptera</taxon>
        <taxon>Apocrita</taxon>
        <taxon>Proctotrupomorpha</taxon>
        <taxon>Chalcidoidea</taxon>
        <taxon>Aphelinidae</taxon>
        <taxon>Aphelininae</taxon>
        <taxon>Eretmocerus</taxon>
    </lineage>
</organism>
<reference evidence="1" key="1">
    <citation type="submission" date="2023-04" db="EMBL/GenBank/DDBJ databases">
        <title>A chromosome-level genome assembly of the parasitoid wasp Eretmocerus hayati.</title>
        <authorList>
            <person name="Zhong Y."/>
            <person name="Liu S."/>
            <person name="Liu Y."/>
        </authorList>
    </citation>
    <scope>NUCLEOTIDE SEQUENCE</scope>
    <source>
        <strain evidence="1">ZJU_SS_LIU_2023</strain>
    </source>
</reference>